<reference evidence="2" key="2">
    <citation type="submission" date="2015-06" db="UniProtKB">
        <authorList>
            <consortium name="EnsemblPlants"/>
        </authorList>
    </citation>
    <scope>IDENTIFICATION</scope>
    <source>
        <strain evidence="2">DM1-3 516 R44</strain>
    </source>
</reference>
<evidence type="ECO:0000256" key="1">
    <source>
        <dbReference type="SAM" id="MobiDB-lite"/>
    </source>
</evidence>
<dbReference type="PaxDb" id="4113-PGSC0003DMT400091023"/>
<feature type="region of interest" description="Disordered" evidence="1">
    <location>
        <begin position="1"/>
        <end position="37"/>
    </location>
</feature>
<dbReference type="Proteomes" id="UP000011115">
    <property type="component" value="Unassembled WGS sequence"/>
</dbReference>
<feature type="region of interest" description="Disordered" evidence="1">
    <location>
        <begin position="73"/>
        <end position="124"/>
    </location>
</feature>
<reference evidence="3" key="1">
    <citation type="journal article" date="2011" name="Nature">
        <title>Genome sequence and analysis of the tuber crop potato.</title>
        <authorList>
            <consortium name="The Potato Genome Sequencing Consortium"/>
        </authorList>
    </citation>
    <scope>NUCLEOTIDE SEQUENCE [LARGE SCALE GENOMIC DNA]</scope>
    <source>
        <strain evidence="3">cv. DM1-3 516 R44</strain>
    </source>
</reference>
<dbReference type="HOGENOM" id="CLU_029307_11_0_1"/>
<protein>
    <recommendedName>
        <fullName evidence="4">Polyprotein protein</fullName>
    </recommendedName>
</protein>
<proteinExistence type="predicted"/>
<name>M1DLQ8_SOLTU</name>
<dbReference type="InParanoid" id="M1DLQ8"/>
<feature type="compositionally biased region" description="Basic and acidic residues" evidence="1">
    <location>
        <begin position="23"/>
        <end position="37"/>
    </location>
</feature>
<evidence type="ECO:0000313" key="2">
    <source>
        <dbReference type="EnsemblPlants" id="PGSC0003DMT400091023"/>
    </source>
</evidence>
<dbReference type="Gramene" id="PGSC0003DMT400091023">
    <property type="protein sequence ID" value="PGSC0003DMT400091023"/>
    <property type="gene ID" value="PGSC0003DMG400040594"/>
</dbReference>
<dbReference type="AlphaFoldDB" id="M1DLQ8"/>
<accession>M1DLQ8</accession>
<evidence type="ECO:0000313" key="3">
    <source>
        <dbReference type="Proteomes" id="UP000011115"/>
    </source>
</evidence>
<organism evidence="2 3">
    <name type="scientific">Solanum tuberosum</name>
    <name type="common">Potato</name>
    <dbReference type="NCBI Taxonomy" id="4113"/>
    <lineage>
        <taxon>Eukaryota</taxon>
        <taxon>Viridiplantae</taxon>
        <taxon>Streptophyta</taxon>
        <taxon>Embryophyta</taxon>
        <taxon>Tracheophyta</taxon>
        <taxon>Spermatophyta</taxon>
        <taxon>Magnoliopsida</taxon>
        <taxon>eudicotyledons</taxon>
        <taxon>Gunneridae</taxon>
        <taxon>Pentapetalae</taxon>
        <taxon>asterids</taxon>
        <taxon>lamiids</taxon>
        <taxon>Solanales</taxon>
        <taxon>Solanaceae</taxon>
        <taxon>Solanoideae</taxon>
        <taxon>Solaneae</taxon>
        <taxon>Solanum</taxon>
    </lineage>
</organism>
<sequence>MWGADDTDIPETYGIPLTTTGDVQKDDAGHAESKTEIDEEQVVVHDKVLSESQEDIIFRDLPNLVEMVVQSATQTVPTEPPTTSPSGFGISSMSEATPETEPRDQIDIPGTDAHIQAQTDGATA</sequence>
<keyword evidence="3" id="KW-1185">Reference proteome</keyword>
<evidence type="ECO:0008006" key="4">
    <source>
        <dbReference type="Google" id="ProtNLM"/>
    </source>
</evidence>
<dbReference type="EnsemblPlants" id="PGSC0003DMT400091023">
    <property type="protein sequence ID" value="PGSC0003DMT400091023"/>
    <property type="gene ID" value="PGSC0003DMG400040594"/>
</dbReference>